<protein>
    <submittedName>
        <fullName evidence="7">AcrR family transcriptional regulator</fullName>
    </submittedName>
</protein>
<dbReference type="InterPro" id="IPR050109">
    <property type="entry name" value="HTH-type_TetR-like_transc_reg"/>
</dbReference>
<evidence type="ECO:0000313" key="8">
    <source>
        <dbReference type="Proteomes" id="UP000580474"/>
    </source>
</evidence>
<evidence type="ECO:0000256" key="4">
    <source>
        <dbReference type="PROSITE-ProRule" id="PRU00335"/>
    </source>
</evidence>
<keyword evidence="8" id="KW-1185">Reference proteome</keyword>
<gene>
    <name evidence="7" type="ORF">BJ969_000683</name>
</gene>
<keyword evidence="3" id="KW-0804">Transcription</keyword>
<comment type="caution">
    <text evidence="7">The sequence shown here is derived from an EMBL/GenBank/DDBJ whole genome shotgun (WGS) entry which is preliminary data.</text>
</comment>
<dbReference type="InterPro" id="IPR001647">
    <property type="entry name" value="HTH_TetR"/>
</dbReference>
<evidence type="ECO:0000256" key="1">
    <source>
        <dbReference type="ARBA" id="ARBA00023015"/>
    </source>
</evidence>
<dbReference type="PROSITE" id="PS50977">
    <property type="entry name" value="HTH_TETR_2"/>
    <property type="match status" value="1"/>
</dbReference>
<organism evidence="7 8">
    <name type="scientific">Saccharopolyspora gloriosae</name>
    <dbReference type="NCBI Taxonomy" id="455344"/>
    <lineage>
        <taxon>Bacteria</taxon>
        <taxon>Bacillati</taxon>
        <taxon>Actinomycetota</taxon>
        <taxon>Actinomycetes</taxon>
        <taxon>Pseudonocardiales</taxon>
        <taxon>Pseudonocardiaceae</taxon>
        <taxon>Saccharopolyspora</taxon>
    </lineage>
</organism>
<dbReference type="GO" id="GO:0000976">
    <property type="term" value="F:transcription cis-regulatory region binding"/>
    <property type="evidence" value="ECO:0007669"/>
    <property type="project" value="TreeGrafter"/>
</dbReference>
<keyword evidence="2 4" id="KW-0238">DNA-binding</keyword>
<sequence>MTEVDPLFPERGPRLPPGPRTEGAWDHHRRKLRIGAVRAVAANGYDGAKVADIVREAQVSRRTFYEHFADKQECFLDAYEAATSKLVDAISEAVRDQPYGQHRMLTGMDVYLRVVLDDPELARVLLVEIVRVGQEGMRRRRDAYRQWAEMLARNSADAEFTAAQWQSLLASVNERVLVAIEDEALGDLPELRRQILDLLDAVLNARRASSPHPTA</sequence>
<dbReference type="EMBL" id="JACHIV010000001">
    <property type="protein sequence ID" value="MBB5067595.1"/>
    <property type="molecule type" value="Genomic_DNA"/>
</dbReference>
<keyword evidence="1" id="KW-0805">Transcription regulation</keyword>
<dbReference type="Gene3D" id="1.10.357.10">
    <property type="entry name" value="Tetracycline Repressor, domain 2"/>
    <property type="match status" value="1"/>
</dbReference>
<dbReference type="AlphaFoldDB" id="A0A840NBT6"/>
<evidence type="ECO:0000256" key="2">
    <source>
        <dbReference type="ARBA" id="ARBA00023125"/>
    </source>
</evidence>
<name>A0A840NBT6_9PSEU</name>
<evidence type="ECO:0000256" key="5">
    <source>
        <dbReference type="SAM" id="MobiDB-lite"/>
    </source>
</evidence>
<dbReference type="PANTHER" id="PTHR30055:SF234">
    <property type="entry name" value="HTH-TYPE TRANSCRIPTIONAL REGULATOR BETI"/>
    <property type="match status" value="1"/>
</dbReference>
<evidence type="ECO:0000256" key="3">
    <source>
        <dbReference type="ARBA" id="ARBA00023163"/>
    </source>
</evidence>
<dbReference type="SUPFAM" id="SSF46689">
    <property type="entry name" value="Homeodomain-like"/>
    <property type="match status" value="1"/>
</dbReference>
<dbReference type="RefSeq" id="WP_184477224.1">
    <property type="nucleotide sequence ID" value="NZ_JACHIV010000001.1"/>
</dbReference>
<reference evidence="7 8" key="1">
    <citation type="submission" date="2020-08" db="EMBL/GenBank/DDBJ databases">
        <title>Sequencing the genomes of 1000 actinobacteria strains.</title>
        <authorList>
            <person name="Klenk H.-P."/>
        </authorList>
    </citation>
    <scope>NUCLEOTIDE SEQUENCE [LARGE SCALE GENOMIC DNA]</scope>
    <source>
        <strain evidence="7 8">DSM 45582</strain>
    </source>
</reference>
<accession>A0A840NBT6</accession>
<feature type="compositionally biased region" description="Low complexity" evidence="5">
    <location>
        <begin position="1"/>
        <end position="10"/>
    </location>
</feature>
<evidence type="ECO:0000313" key="7">
    <source>
        <dbReference type="EMBL" id="MBB5067595.1"/>
    </source>
</evidence>
<feature type="DNA-binding region" description="H-T-H motif" evidence="4">
    <location>
        <begin position="49"/>
        <end position="68"/>
    </location>
</feature>
<dbReference type="Gene3D" id="1.10.10.60">
    <property type="entry name" value="Homeodomain-like"/>
    <property type="match status" value="1"/>
</dbReference>
<dbReference type="PANTHER" id="PTHR30055">
    <property type="entry name" value="HTH-TYPE TRANSCRIPTIONAL REGULATOR RUTR"/>
    <property type="match status" value="1"/>
</dbReference>
<evidence type="ECO:0000259" key="6">
    <source>
        <dbReference type="PROSITE" id="PS50977"/>
    </source>
</evidence>
<dbReference type="Proteomes" id="UP000580474">
    <property type="component" value="Unassembled WGS sequence"/>
</dbReference>
<proteinExistence type="predicted"/>
<dbReference type="Pfam" id="PF00440">
    <property type="entry name" value="TetR_N"/>
    <property type="match status" value="1"/>
</dbReference>
<feature type="domain" description="HTH tetR-type" evidence="6">
    <location>
        <begin position="26"/>
        <end position="86"/>
    </location>
</feature>
<dbReference type="InterPro" id="IPR009057">
    <property type="entry name" value="Homeodomain-like_sf"/>
</dbReference>
<feature type="region of interest" description="Disordered" evidence="5">
    <location>
        <begin position="1"/>
        <end position="24"/>
    </location>
</feature>
<dbReference type="GO" id="GO:0003700">
    <property type="term" value="F:DNA-binding transcription factor activity"/>
    <property type="evidence" value="ECO:0007669"/>
    <property type="project" value="TreeGrafter"/>
</dbReference>